<comment type="caution">
    <text evidence="3">The sequence shown here is derived from an EMBL/GenBank/DDBJ whole genome shotgun (WGS) entry which is preliminary data.</text>
</comment>
<accession>A0ABW5KJI4</accession>
<evidence type="ECO:0008006" key="5">
    <source>
        <dbReference type="Google" id="ProtNLM"/>
    </source>
</evidence>
<feature type="chain" id="PRO_5045694338" description="Outer membrane protein beta-barrel domain-containing protein" evidence="2">
    <location>
        <begin position="23"/>
        <end position="395"/>
    </location>
</feature>
<evidence type="ECO:0000256" key="1">
    <source>
        <dbReference type="SAM" id="MobiDB-lite"/>
    </source>
</evidence>
<evidence type="ECO:0000313" key="3">
    <source>
        <dbReference type="EMBL" id="MFD2548095.1"/>
    </source>
</evidence>
<organism evidence="3 4">
    <name type="scientific">Sphingobacterium suaedae</name>
    <dbReference type="NCBI Taxonomy" id="1686402"/>
    <lineage>
        <taxon>Bacteria</taxon>
        <taxon>Pseudomonadati</taxon>
        <taxon>Bacteroidota</taxon>
        <taxon>Sphingobacteriia</taxon>
        <taxon>Sphingobacteriales</taxon>
        <taxon>Sphingobacteriaceae</taxon>
        <taxon>Sphingobacterium</taxon>
    </lineage>
</organism>
<dbReference type="EMBL" id="JBHULR010000004">
    <property type="protein sequence ID" value="MFD2548095.1"/>
    <property type="molecule type" value="Genomic_DNA"/>
</dbReference>
<keyword evidence="4" id="KW-1185">Reference proteome</keyword>
<evidence type="ECO:0000256" key="2">
    <source>
        <dbReference type="SAM" id="SignalP"/>
    </source>
</evidence>
<evidence type="ECO:0000313" key="4">
    <source>
        <dbReference type="Proteomes" id="UP001597545"/>
    </source>
</evidence>
<gene>
    <name evidence="3" type="ORF">ACFSR5_10610</name>
</gene>
<sequence>MTRFCTLLVLLILLRFSVSVKAETERPLQDCEQITKVALEKLVPVFNKNDFDNLESILGTIQSACGESEFTQRMRILRALIEKKTTGDLIADYLSKNYHEMLIMRWDYSIEKEYRRIYQNNKADFNYIPLKHPIDSLVKLKATALLNSPSYNLTEQEQDIAFLFADHIDEFYQSYKDTGSNKQAEPTPVEPAGFQRPAQDRHKDRHGVSIYAGLEIPVTGSDPLFKSNPTFGVMFSSKLSVPILFELGAKVRINANDRAFEYLLYDEIETVNSSASFSIGGTFGYKAFDNEKFIIYPKVGLFWESTSTGLSEVTDGYYDGGGYYYDDYNGSTSTIKYNNVNTMRTTLAVSIMRHITKKKYVGLEIAYQYIPYNWDDHLLTSIQPNYGSAQLFFRF</sequence>
<proteinExistence type="predicted"/>
<reference evidence="4" key="1">
    <citation type="journal article" date="2019" name="Int. J. Syst. Evol. Microbiol.">
        <title>The Global Catalogue of Microorganisms (GCM) 10K type strain sequencing project: providing services to taxonomists for standard genome sequencing and annotation.</title>
        <authorList>
            <consortium name="The Broad Institute Genomics Platform"/>
            <consortium name="The Broad Institute Genome Sequencing Center for Infectious Disease"/>
            <person name="Wu L."/>
            <person name="Ma J."/>
        </authorList>
    </citation>
    <scope>NUCLEOTIDE SEQUENCE [LARGE SCALE GENOMIC DNA]</scope>
    <source>
        <strain evidence="4">KCTC 42662</strain>
    </source>
</reference>
<dbReference type="RefSeq" id="WP_380903527.1">
    <property type="nucleotide sequence ID" value="NZ_JBHUEG010000001.1"/>
</dbReference>
<name>A0ABW5KJI4_9SPHI</name>
<dbReference type="Proteomes" id="UP001597545">
    <property type="component" value="Unassembled WGS sequence"/>
</dbReference>
<keyword evidence="2" id="KW-0732">Signal</keyword>
<feature type="signal peptide" evidence="2">
    <location>
        <begin position="1"/>
        <end position="22"/>
    </location>
</feature>
<protein>
    <recommendedName>
        <fullName evidence="5">Outer membrane protein beta-barrel domain-containing protein</fullName>
    </recommendedName>
</protein>
<feature type="region of interest" description="Disordered" evidence="1">
    <location>
        <begin position="177"/>
        <end position="201"/>
    </location>
</feature>